<reference evidence="1" key="1">
    <citation type="journal article" date="2020" name="Nature">
        <title>Giant virus diversity and host interactions through global metagenomics.</title>
        <authorList>
            <person name="Schulz F."/>
            <person name="Roux S."/>
            <person name="Paez-Espino D."/>
            <person name="Jungbluth S."/>
            <person name="Walsh D.A."/>
            <person name="Denef V.J."/>
            <person name="McMahon K.D."/>
            <person name="Konstantinidis K.T."/>
            <person name="Eloe-Fadrosh E.A."/>
            <person name="Kyrpides N.C."/>
            <person name="Woyke T."/>
        </authorList>
    </citation>
    <scope>NUCLEOTIDE SEQUENCE</scope>
    <source>
        <strain evidence="1">GVMAG-M-3300024258-28</strain>
    </source>
</reference>
<protein>
    <submittedName>
        <fullName evidence="1">Uncharacterized protein</fullName>
    </submittedName>
</protein>
<dbReference type="EMBL" id="MN740218">
    <property type="protein sequence ID" value="QHT94263.1"/>
    <property type="molecule type" value="Genomic_DNA"/>
</dbReference>
<sequence>MYLLRRNIWNYNIKKNSYVIGENLTNISHYNTKNDNFVGGDNITNLMYQDNATLPVLVIQLQVIPREE</sequence>
<dbReference type="AlphaFoldDB" id="A0A6C0IRX0"/>
<accession>A0A6C0IRX0</accession>
<evidence type="ECO:0000313" key="1">
    <source>
        <dbReference type="EMBL" id="QHT94263.1"/>
    </source>
</evidence>
<organism evidence="1">
    <name type="scientific">viral metagenome</name>
    <dbReference type="NCBI Taxonomy" id="1070528"/>
    <lineage>
        <taxon>unclassified sequences</taxon>
        <taxon>metagenomes</taxon>
        <taxon>organismal metagenomes</taxon>
    </lineage>
</organism>
<proteinExistence type="predicted"/>
<name>A0A6C0IRX0_9ZZZZ</name>